<keyword evidence="3" id="KW-1185">Reference proteome</keyword>
<proteinExistence type="predicted"/>
<evidence type="ECO:0008006" key="4">
    <source>
        <dbReference type="Google" id="ProtNLM"/>
    </source>
</evidence>
<dbReference type="SUPFAM" id="SSF143100">
    <property type="entry name" value="TTHA1013/TTHA0281-like"/>
    <property type="match status" value="1"/>
</dbReference>
<protein>
    <recommendedName>
        <fullName evidence="4">HicB family protein</fullName>
    </recommendedName>
</protein>
<dbReference type="RefSeq" id="WP_044431598.1">
    <property type="nucleotide sequence ID" value="NZ_BJYZ01000027.1"/>
</dbReference>
<dbReference type="InterPro" id="IPR035069">
    <property type="entry name" value="TTHA1013/TTHA0281-like"/>
</dbReference>
<evidence type="ECO:0000256" key="1">
    <source>
        <dbReference type="SAM" id="MobiDB-lite"/>
    </source>
</evidence>
<accession>A0A512DYS0</accession>
<feature type="region of interest" description="Disordered" evidence="1">
    <location>
        <begin position="59"/>
        <end position="85"/>
    </location>
</feature>
<evidence type="ECO:0000313" key="3">
    <source>
        <dbReference type="Proteomes" id="UP000321523"/>
    </source>
</evidence>
<dbReference type="Proteomes" id="UP000321523">
    <property type="component" value="Unassembled WGS sequence"/>
</dbReference>
<name>A0A512DYS0_9PROT</name>
<gene>
    <name evidence="2" type="ORF">SAE02_54880</name>
</gene>
<organism evidence="2 3">
    <name type="scientific">Skermanella aerolata</name>
    <dbReference type="NCBI Taxonomy" id="393310"/>
    <lineage>
        <taxon>Bacteria</taxon>
        <taxon>Pseudomonadati</taxon>
        <taxon>Pseudomonadota</taxon>
        <taxon>Alphaproteobacteria</taxon>
        <taxon>Rhodospirillales</taxon>
        <taxon>Azospirillaceae</taxon>
        <taxon>Skermanella</taxon>
    </lineage>
</organism>
<dbReference type="OrthoDB" id="5419659at2"/>
<sequence>MLQYRAVVHREDGQFWIELPDFPEITHQGLLDQEDPVDAAAACLADAIILRIEEKEELPEATPLPDFPERAPEEFLGTPMRLEKA</sequence>
<dbReference type="AlphaFoldDB" id="A0A512DYS0"/>
<comment type="caution">
    <text evidence="2">The sequence shown here is derived from an EMBL/GenBank/DDBJ whole genome shotgun (WGS) entry which is preliminary data.</text>
</comment>
<dbReference type="EMBL" id="BJYZ01000027">
    <property type="protein sequence ID" value="GEO41340.1"/>
    <property type="molecule type" value="Genomic_DNA"/>
</dbReference>
<dbReference type="Gene3D" id="3.30.160.250">
    <property type="match status" value="1"/>
</dbReference>
<reference evidence="2 3" key="1">
    <citation type="submission" date="2019-07" db="EMBL/GenBank/DDBJ databases">
        <title>Whole genome shotgun sequence of Skermanella aerolata NBRC 106429.</title>
        <authorList>
            <person name="Hosoyama A."/>
            <person name="Uohara A."/>
            <person name="Ohji S."/>
            <person name="Ichikawa N."/>
        </authorList>
    </citation>
    <scope>NUCLEOTIDE SEQUENCE [LARGE SCALE GENOMIC DNA]</scope>
    <source>
        <strain evidence="2 3">NBRC 106429</strain>
    </source>
</reference>
<evidence type="ECO:0000313" key="2">
    <source>
        <dbReference type="EMBL" id="GEO41340.1"/>
    </source>
</evidence>